<dbReference type="Gene3D" id="3.10.50.40">
    <property type="match status" value="1"/>
</dbReference>
<accession>X1TYT0</accession>
<gene>
    <name evidence="2" type="ORF">S12H4_38502</name>
</gene>
<organism evidence="2">
    <name type="scientific">marine sediment metagenome</name>
    <dbReference type="NCBI Taxonomy" id="412755"/>
    <lineage>
        <taxon>unclassified sequences</taxon>
        <taxon>metagenomes</taxon>
        <taxon>ecological metagenomes</taxon>
    </lineage>
</organism>
<feature type="domain" description="PpiC" evidence="1">
    <location>
        <begin position="2"/>
        <end position="71"/>
    </location>
</feature>
<proteinExistence type="predicted"/>
<name>X1TYT0_9ZZZZ</name>
<feature type="non-terminal residue" evidence="2">
    <location>
        <position position="265"/>
    </location>
</feature>
<comment type="caution">
    <text evidence="2">The sequence shown here is derived from an EMBL/GenBank/DDBJ whole genome shotgun (WGS) entry which is preliminary data.</text>
</comment>
<feature type="non-terminal residue" evidence="2">
    <location>
        <position position="1"/>
    </location>
</feature>
<protein>
    <recommendedName>
        <fullName evidence="1">PpiC domain-containing protein</fullName>
    </recommendedName>
</protein>
<dbReference type="GO" id="GO:0003755">
    <property type="term" value="F:peptidyl-prolyl cis-trans isomerase activity"/>
    <property type="evidence" value="ECO:0007669"/>
    <property type="project" value="InterPro"/>
</dbReference>
<dbReference type="InterPro" id="IPR000297">
    <property type="entry name" value="PPIase_PpiC"/>
</dbReference>
<evidence type="ECO:0000259" key="1">
    <source>
        <dbReference type="Pfam" id="PF00639"/>
    </source>
</evidence>
<reference evidence="2" key="1">
    <citation type="journal article" date="2014" name="Front. Microbiol.">
        <title>High frequency of phylogenetically diverse reductive dehalogenase-homologous genes in deep subseafloor sedimentary metagenomes.</title>
        <authorList>
            <person name="Kawai M."/>
            <person name="Futagami T."/>
            <person name="Toyoda A."/>
            <person name="Takaki Y."/>
            <person name="Nishi S."/>
            <person name="Hori S."/>
            <person name="Arai W."/>
            <person name="Tsubouchi T."/>
            <person name="Morono Y."/>
            <person name="Uchiyama I."/>
            <person name="Ito T."/>
            <person name="Fujiyama A."/>
            <person name="Inagaki F."/>
            <person name="Takami H."/>
        </authorList>
    </citation>
    <scope>NUCLEOTIDE SEQUENCE</scope>
    <source>
        <strain evidence="2">Expedition CK06-06</strain>
    </source>
</reference>
<evidence type="ECO:0000313" key="2">
    <source>
        <dbReference type="EMBL" id="GAI92735.1"/>
    </source>
</evidence>
<sequence>KERIEDFVVRIEEGEDFLELAKEVSDDTLVVIIFEGVVGLKPYLMNVYKTLKNGEMSGIINAPHGYEIIKRITKGKIHKVKANIEVSQTTIGEIFDEILSFKETAREIGFDSTAAEIGLQIRNTYPLDPDHVNFPVRNTKKFAEFVAEAKSDMIGGPFSSLGGYYLLVLDSIIPEHRPAFEDIASRVKGAMEKNRLKIITRDHLDDIYRQLTAGKSMEEIASEDTLLFFRERQDINLAQVTMTMGGEFAGLVATLEQGQLSNPLT</sequence>
<dbReference type="InterPro" id="IPR046357">
    <property type="entry name" value="PPIase_dom_sf"/>
</dbReference>
<dbReference type="EMBL" id="BARW01023181">
    <property type="protein sequence ID" value="GAI92735.1"/>
    <property type="molecule type" value="Genomic_DNA"/>
</dbReference>
<dbReference type="SUPFAM" id="SSF54534">
    <property type="entry name" value="FKBP-like"/>
    <property type="match status" value="1"/>
</dbReference>
<dbReference type="AlphaFoldDB" id="X1TYT0"/>
<dbReference type="Pfam" id="PF00639">
    <property type="entry name" value="Rotamase"/>
    <property type="match status" value="1"/>
</dbReference>